<feature type="region of interest" description="Disordered" evidence="1">
    <location>
        <begin position="493"/>
        <end position="592"/>
    </location>
</feature>
<organism evidence="3 4">
    <name type="scientific">Saccharata proteae CBS 121410</name>
    <dbReference type="NCBI Taxonomy" id="1314787"/>
    <lineage>
        <taxon>Eukaryota</taxon>
        <taxon>Fungi</taxon>
        <taxon>Dikarya</taxon>
        <taxon>Ascomycota</taxon>
        <taxon>Pezizomycotina</taxon>
        <taxon>Dothideomycetes</taxon>
        <taxon>Dothideomycetes incertae sedis</taxon>
        <taxon>Botryosphaeriales</taxon>
        <taxon>Saccharataceae</taxon>
        <taxon>Saccharata</taxon>
    </lineage>
</organism>
<evidence type="ECO:0000259" key="2">
    <source>
        <dbReference type="PROSITE" id="PS50011"/>
    </source>
</evidence>
<dbReference type="InterPro" id="IPR011009">
    <property type="entry name" value="Kinase-like_dom_sf"/>
</dbReference>
<feature type="domain" description="Protein kinase" evidence="2">
    <location>
        <begin position="157"/>
        <end position="491"/>
    </location>
</feature>
<dbReference type="InterPro" id="IPR000719">
    <property type="entry name" value="Prot_kinase_dom"/>
</dbReference>
<dbReference type="PROSITE" id="PS50011">
    <property type="entry name" value="PROTEIN_KINASE_DOM"/>
    <property type="match status" value="1"/>
</dbReference>
<dbReference type="Gene3D" id="1.10.510.10">
    <property type="entry name" value="Transferase(Phosphotransferase) domain 1"/>
    <property type="match status" value="1"/>
</dbReference>
<dbReference type="AlphaFoldDB" id="A0A9P4HU66"/>
<sequence length="688" mass="77886">MAASQPNHDPNIQRFHAHMNSARIRGSLALSSTEQKWFIPFPKVEEYMKDDKKILNILRVLWPNSDVPIQPAAIRKGYSRIFCILLSVELGAYIKYFSQYDSLRDDLLPFVSEPAQFPKAPTRNLFESFRDAQWELCAPRFDGRLDVQYEPDRILPIIKKEKLGEGASAHTYKIILYSWYNQLHGRRQEYRFADTFVVKSFRGGDAEEHYNNEKRAFEKLAMSGPQVQSIIGFYGSFFHDGIYNIILEFADKGTLEDYLAIHRPPQRGSEIIEVWRGMFQLILAILAIHEAGNLSDSSDARPSFRGWHQDVKPANILVCGSDTDPIYKWKFKLADMGLSHFKRATTADSDEKSRDNYGTRTYCAPECYRSSDSIGAMGLGVSQRVDLWSLGCIFSEVAVWIVEGFEGLEDYRLQRREATSKIPGFEDSGCTHDGEEVLGTVLDKHESLCADKRNSDIITKGVIRIVENDMLVRSGSRPSAKVLWDKSDQLLHQAQKPQFHTGPTSRSTSGIDIGQNIGERQKSPPSSLYDQSEAHPKSSSQLSMVSRRRIDGTFQRRDHQPRQSSVTVPIAGPSVLGLSESPDEDTEEDQEEYSLCQEAKQHAASPPGRTGEKAIKQIVDTLCELRASRGQLGIQFISFGNDQKRLDLLQHLDSGLKLRLDIVDTTPSNEDVWKMLLGAIEPLWDNDQ</sequence>
<protein>
    <submittedName>
        <fullName evidence="3">Kinase-like protein</fullName>
    </submittedName>
</protein>
<dbReference type="EMBL" id="ML978727">
    <property type="protein sequence ID" value="KAF2085973.1"/>
    <property type="molecule type" value="Genomic_DNA"/>
</dbReference>
<dbReference type="Proteomes" id="UP000799776">
    <property type="component" value="Unassembled WGS sequence"/>
</dbReference>
<dbReference type="Pfam" id="PF00069">
    <property type="entry name" value="Pkinase"/>
    <property type="match status" value="1"/>
</dbReference>
<feature type="compositionally biased region" description="Acidic residues" evidence="1">
    <location>
        <begin position="581"/>
        <end position="592"/>
    </location>
</feature>
<dbReference type="PANTHER" id="PTHR24359:SF1">
    <property type="entry name" value="INHIBITOR OF NUCLEAR FACTOR KAPPA-B KINASE EPSILON SUBUNIT HOMOLOG 1-RELATED"/>
    <property type="match status" value="1"/>
</dbReference>
<proteinExistence type="predicted"/>
<keyword evidence="4" id="KW-1185">Reference proteome</keyword>
<name>A0A9P4HU66_9PEZI</name>
<feature type="compositionally biased region" description="Polar residues" evidence="1">
    <location>
        <begin position="493"/>
        <end position="510"/>
    </location>
</feature>
<evidence type="ECO:0000313" key="3">
    <source>
        <dbReference type="EMBL" id="KAF2085973.1"/>
    </source>
</evidence>
<keyword evidence="3" id="KW-0418">Kinase</keyword>
<dbReference type="PANTHER" id="PTHR24359">
    <property type="entry name" value="SERINE/THREONINE-PROTEIN KINASE SBK1"/>
    <property type="match status" value="1"/>
</dbReference>
<comment type="caution">
    <text evidence="3">The sequence shown here is derived from an EMBL/GenBank/DDBJ whole genome shotgun (WGS) entry which is preliminary data.</text>
</comment>
<feature type="compositionally biased region" description="Basic and acidic residues" evidence="1">
    <location>
        <begin position="548"/>
        <end position="561"/>
    </location>
</feature>
<dbReference type="SUPFAM" id="SSF56112">
    <property type="entry name" value="Protein kinase-like (PK-like)"/>
    <property type="match status" value="1"/>
</dbReference>
<dbReference type="GO" id="GO:0005524">
    <property type="term" value="F:ATP binding"/>
    <property type="evidence" value="ECO:0007669"/>
    <property type="project" value="InterPro"/>
</dbReference>
<evidence type="ECO:0000313" key="4">
    <source>
        <dbReference type="Proteomes" id="UP000799776"/>
    </source>
</evidence>
<dbReference type="CDD" id="cd00180">
    <property type="entry name" value="PKc"/>
    <property type="match status" value="1"/>
</dbReference>
<gene>
    <name evidence="3" type="ORF">K490DRAFT_67260</name>
</gene>
<dbReference type="GO" id="GO:0004674">
    <property type="term" value="F:protein serine/threonine kinase activity"/>
    <property type="evidence" value="ECO:0007669"/>
    <property type="project" value="TreeGrafter"/>
</dbReference>
<dbReference type="SMART" id="SM00220">
    <property type="entry name" value="S_TKc"/>
    <property type="match status" value="1"/>
</dbReference>
<keyword evidence="3" id="KW-0808">Transferase</keyword>
<reference evidence="3" key="1">
    <citation type="journal article" date="2020" name="Stud. Mycol.">
        <title>101 Dothideomycetes genomes: a test case for predicting lifestyles and emergence of pathogens.</title>
        <authorList>
            <person name="Haridas S."/>
            <person name="Albert R."/>
            <person name="Binder M."/>
            <person name="Bloem J."/>
            <person name="Labutti K."/>
            <person name="Salamov A."/>
            <person name="Andreopoulos B."/>
            <person name="Baker S."/>
            <person name="Barry K."/>
            <person name="Bills G."/>
            <person name="Bluhm B."/>
            <person name="Cannon C."/>
            <person name="Castanera R."/>
            <person name="Culley D."/>
            <person name="Daum C."/>
            <person name="Ezra D."/>
            <person name="Gonzalez J."/>
            <person name="Henrissat B."/>
            <person name="Kuo A."/>
            <person name="Liang C."/>
            <person name="Lipzen A."/>
            <person name="Lutzoni F."/>
            <person name="Magnuson J."/>
            <person name="Mondo S."/>
            <person name="Nolan M."/>
            <person name="Ohm R."/>
            <person name="Pangilinan J."/>
            <person name="Park H.-J."/>
            <person name="Ramirez L."/>
            <person name="Alfaro M."/>
            <person name="Sun H."/>
            <person name="Tritt A."/>
            <person name="Yoshinaga Y."/>
            <person name="Zwiers L.-H."/>
            <person name="Turgeon B."/>
            <person name="Goodwin S."/>
            <person name="Spatafora J."/>
            <person name="Crous P."/>
            <person name="Grigoriev I."/>
        </authorList>
    </citation>
    <scope>NUCLEOTIDE SEQUENCE</scope>
    <source>
        <strain evidence="3">CBS 121410</strain>
    </source>
</reference>
<accession>A0A9P4HU66</accession>
<dbReference type="OrthoDB" id="5986190at2759"/>
<evidence type="ECO:0000256" key="1">
    <source>
        <dbReference type="SAM" id="MobiDB-lite"/>
    </source>
</evidence>